<dbReference type="OrthoDB" id="9810148at2"/>
<dbReference type="STRING" id="1423801.FD50_GL002205"/>
<keyword evidence="2" id="KW-1185">Reference proteome</keyword>
<gene>
    <name evidence="1" type="ORF">FD50_GL002205</name>
</gene>
<accession>A0A0R1V4Z9</accession>
<dbReference type="RefSeq" id="WP_056959662.1">
    <property type="nucleotide sequence ID" value="NZ_AZFQ01000012.1"/>
</dbReference>
<dbReference type="GeneID" id="98307152"/>
<dbReference type="PATRIC" id="fig|1423801.4.peg.2251"/>
<dbReference type="PANTHER" id="PTHR11669">
    <property type="entry name" value="REPLICATION FACTOR C / DNA POLYMERASE III GAMMA-TAU SUBUNIT"/>
    <property type="match status" value="1"/>
</dbReference>
<dbReference type="SUPFAM" id="SSF52540">
    <property type="entry name" value="P-loop containing nucleoside triphosphate hydrolases"/>
    <property type="match status" value="1"/>
</dbReference>
<proteinExistence type="predicted"/>
<dbReference type="InterPro" id="IPR027417">
    <property type="entry name" value="P-loop_NTPase"/>
</dbReference>
<protein>
    <submittedName>
        <fullName evidence="1">DNA polymerase III subunit delta</fullName>
    </submittedName>
</protein>
<dbReference type="FunFam" id="3.40.50.300:FF:001255">
    <property type="entry name" value="DNA polymerase III subunit delta"/>
    <property type="match status" value="1"/>
</dbReference>
<dbReference type="Pfam" id="PF13177">
    <property type="entry name" value="DNA_pol3_delta2"/>
    <property type="match status" value="1"/>
</dbReference>
<dbReference type="NCBIfam" id="TIGR00678">
    <property type="entry name" value="holB"/>
    <property type="match status" value="1"/>
</dbReference>
<comment type="caution">
    <text evidence="1">The sequence shown here is derived from an EMBL/GenBank/DDBJ whole genome shotgun (WGS) entry which is preliminary data.</text>
</comment>
<dbReference type="GO" id="GO:0008408">
    <property type="term" value="F:3'-5' exonuclease activity"/>
    <property type="evidence" value="ECO:0007669"/>
    <property type="project" value="InterPro"/>
</dbReference>
<dbReference type="InterPro" id="IPR004622">
    <property type="entry name" value="DNA_pol_HolB"/>
</dbReference>
<name>A0A0R1V4Z9_9LACO</name>
<dbReference type="GO" id="GO:0006261">
    <property type="term" value="P:DNA-templated DNA replication"/>
    <property type="evidence" value="ECO:0007669"/>
    <property type="project" value="TreeGrafter"/>
</dbReference>
<evidence type="ECO:0000313" key="1">
    <source>
        <dbReference type="EMBL" id="KRM00229.1"/>
    </source>
</evidence>
<dbReference type="Gene3D" id="3.40.50.300">
    <property type="entry name" value="P-loop containing nucleotide triphosphate hydrolases"/>
    <property type="match status" value="1"/>
</dbReference>
<dbReference type="EMBL" id="AZFQ01000012">
    <property type="protein sequence ID" value="KRM00229.1"/>
    <property type="molecule type" value="Genomic_DNA"/>
</dbReference>
<dbReference type="NCBIfam" id="NF005972">
    <property type="entry name" value="PRK08058.1"/>
    <property type="match status" value="1"/>
</dbReference>
<dbReference type="AlphaFoldDB" id="A0A0R1V4Z9"/>
<dbReference type="Proteomes" id="UP000051166">
    <property type="component" value="Unassembled WGS sequence"/>
</dbReference>
<organism evidence="1 2">
    <name type="scientific">Liquorilactobacillus satsumensis DSM 16230 = JCM 12392</name>
    <dbReference type="NCBI Taxonomy" id="1423801"/>
    <lineage>
        <taxon>Bacteria</taxon>
        <taxon>Bacillati</taxon>
        <taxon>Bacillota</taxon>
        <taxon>Bacilli</taxon>
        <taxon>Lactobacillales</taxon>
        <taxon>Lactobacillaceae</taxon>
        <taxon>Liquorilactobacillus</taxon>
    </lineage>
</organism>
<sequence>MTATNKVKNLQPRLMNYFAKLVATKKLAHAYLFAGPEGAGKRELAVWIAQGIYCEHAAAGRPCLECSECHRIAAGNQPDVVYVAPDGLSIKVEQIRFLKDEFSKSGVESNKKVFIIENAEKMTVSAANSLLKFLEEPSGQVVAFLLTTQPAALLPTIVSRCQLFELQPLSARQLTALLEAENVPREKAVLLGRLTNSLERARQLAQAPVFDKLSGSVCQWYLHILQNDWRCFVEVQTKLMAEVTNKEDEKILLDLLLLLGKDSLELTNGEKESAFKKYQTRFAEQLAGISSARVAEGTELFLQTLYLLRINVSFQNTIEALTLKLCRCYHG</sequence>
<dbReference type="InterPro" id="IPR050238">
    <property type="entry name" value="DNA_Rep/Repair_Clamp_Loader"/>
</dbReference>
<reference evidence="1 2" key="1">
    <citation type="journal article" date="2015" name="Genome Announc.">
        <title>Expanding the biotechnology potential of lactobacilli through comparative genomics of 213 strains and associated genera.</title>
        <authorList>
            <person name="Sun Z."/>
            <person name="Harris H.M."/>
            <person name="McCann A."/>
            <person name="Guo C."/>
            <person name="Argimon S."/>
            <person name="Zhang W."/>
            <person name="Yang X."/>
            <person name="Jeffery I.B."/>
            <person name="Cooney J.C."/>
            <person name="Kagawa T.F."/>
            <person name="Liu W."/>
            <person name="Song Y."/>
            <person name="Salvetti E."/>
            <person name="Wrobel A."/>
            <person name="Rasinkangas P."/>
            <person name="Parkhill J."/>
            <person name="Rea M.C."/>
            <person name="O'Sullivan O."/>
            <person name="Ritari J."/>
            <person name="Douillard F.P."/>
            <person name="Paul Ross R."/>
            <person name="Yang R."/>
            <person name="Briner A.E."/>
            <person name="Felis G.E."/>
            <person name="de Vos W.M."/>
            <person name="Barrangou R."/>
            <person name="Klaenhammer T.R."/>
            <person name="Caufield P.W."/>
            <person name="Cui Y."/>
            <person name="Zhang H."/>
            <person name="O'Toole P.W."/>
        </authorList>
    </citation>
    <scope>NUCLEOTIDE SEQUENCE [LARGE SCALE GENOMIC DNA]</scope>
    <source>
        <strain evidence="1 2">DSM 16230</strain>
    </source>
</reference>
<dbReference type="GO" id="GO:0003887">
    <property type="term" value="F:DNA-directed DNA polymerase activity"/>
    <property type="evidence" value="ECO:0007669"/>
    <property type="project" value="InterPro"/>
</dbReference>
<dbReference type="PANTHER" id="PTHR11669:SF8">
    <property type="entry name" value="DNA POLYMERASE III SUBUNIT DELTA"/>
    <property type="match status" value="1"/>
</dbReference>
<evidence type="ECO:0000313" key="2">
    <source>
        <dbReference type="Proteomes" id="UP000051166"/>
    </source>
</evidence>